<dbReference type="EMBL" id="CP121271">
    <property type="protein sequence ID" value="WMC89902.1"/>
    <property type="molecule type" value="Genomic_DNA"/>
</dbReference>
<feature type="transmembrane region" description="Helical" evidence="7">
    <location>
        <begin position="16"/>
        <end position="33"/>
    </location>
</feature>
<keyword evidence="5 7" id="KW-0472">Membrane</keyword>
<feature type="transmembrane region" description="Helical" evidence="7">
    <location>
        <begin position="399"/>
        <end position="418"/>
    </location>
</feature>
<dbReference type="AlphaFoldDB" id="A0AAX3ZSM8"/>
<evidence type="ECO:0000256" key="2">
    <source>
        <dbReference type="ARBA" id="ARBA00022475"/>
    </source>
</evidence>
<evidence type="ECO:0000256" key="7">
    <source>
        <dbReference type="SAM" id="Phobius"/>
    </source>
</evidence>
<feature type="transmembrane region" description="Helical" evidence="7">
    <location>
        <begin position="265"/>
        <end position="288"/>
    </location>
</feature>
<comment type="subcellular location">
    <subcellularLocation>
        <location evidence="1">Cell membrane</location>
        <topology evidence="1">Multi-pass membrane protein</topology>
    </subcellularLocation>
</comment>
<feature type="transmembrane region" description="Helical" evidence="7">
    <location>
        <begin position="310"/>
        <end position="333"/>
    </location>
</feature>
<feature type="transmembrane region" description="Helical" evidence="7">
    <location>
        <begin position="108"/>
        <end position="131"/>
    </location>
</feature>
<dbReference type="RefSeq" id="WP_125771990.1">
    <property type="nucleotide sequence ID" value="NZ_CP121271.1"/>
</dbReference>
<comment type="similarity">
    <text evidence="6">Belongs to the ABC-4 integral membrane protein family.</text>
</comment>
<feature type="transmembrane region" description="Helical" evidence="7">
    <location>
        <begin position="188"/>
        <end position="207"/>
    </location>
</feature>
<reference evidence="9" key="1">
    <citation type="submission" date="2023-03" db="EMBL/GenBank/DDBJ databases">
        <title>Borrelidin-producing and root-colonizing Streptomyces rochei is a potent biopesticide for soil-borne oomycete-caused plant diseases.</title>
        <authorList>
            <person name="Zhou D."/>
            <person name="Wang X."/>
            <person name="Navarro-Munoz J.C."/>
            <person name="Li W."/>
            <person name="Li J."/>
            <person name="Jiu M."/>
            <person name="Deng S."/>
            <person name="Ye Y."/>
            <person name="Daly P."/>
            <person name="Wei L."/>
        </authorList>
    </citation>
    <scope>NUCLEOTIDE SEQUENCE</scope>
    <source>
        <strain evidence="9">JK1</strain>
    </source>
</reference>
<gene>
    <name evidence="9" type="ORF">P7W03_31760</name>
</gene>
<feature type="transmembrane region" description="Helical" evidence="7">
    <location>
        <begin position="53"/>
        <end position="73"/>
    </location>
</feature>
<evidence type="ECO:0000313" key="9">
    <source>
        <dbReference type="EMBL" id="WMC89902.1"/>
    </source>
</evidence>
<keyword evidence="3 7" id="KW-0812">Transmembrane</keyword>
<sequence length="436" mass="44708">MLVLALRSIRRRPGRFVATLLSAFLGAAIIMTFNSMHDTAGQAGVDSVSSQTLGTAAGVVGGYGTLLVFFAVASTLTVNVRQRTAELELLRCSGATPAQIKRMVVGEAVAVALVGAALAVGPAMLGGRALLDMFQDSGQVAGSVEYSFGPIALLSGVDITLLASAGAAFLAVRRVTRRGRERAGAKRFLACAALVTGAAGACSTFLFSASDEALMAPPAYGAILLSVGFALLSPRLLKGVLNRLPLRGASGWLAVRNLRERADHLAGILVSLILFTAVSTATVTMQAVESDAVEASGLVKSVDAKNLETLNLTVVGIIAVFVCVMLVNSLYAATTYRSREFGQQRLAGATPGQVLGMVGVEGVIMSLTGVFFGTVAALAGVVPFTVVRTDAVLPDQFPGVWLAMVAVSAAVTLGTSLATARRVLRTPAVGAVALAA</sequence>
<evidence type="ECO:0000256" key="3">
    <source>
        <dbReference type="ARBA" id="ARBA00022692"/>
    </source>
</evidence>
<keyword evidence="2" id="KW-1003">Cell membrane</keyword>
<dbReference type="GO" id="GO:0022857">
    <property type="term" value="F:transmembrane transporter activity"/>
    <property type="evidence" value="ECO:0007669"/>
    <property type="project" value="TreeGrafter"/>
</dbReference>
<feature type="transmembrane region" description="Helical" evidence="7">
    <location>
        <begin position="151"/>
        <end position="172"/>
    </location>
</feature>
<dbReference type="Pfam" id="PF02687">
    <property type="entry name" value="FtsX"/>
    <property type="match status" value="2"/>
</dbReference>
<evidence type="ECO:0000256" key="4">
    <source>
        <dbReference type="ARBA" id="ARBA00022989"/>
    </source>
</evidence>
<dbReference type="GO" id="GO:0005886">
    <property type="term" value="C:plasma membrane"/>
    <property type="evidence" value="ECO:0007669"/>
    <property type="project" value="UniProtKB-SubCell"/>
</dbReference>
<proteinExistence type="inferred from homology"/>
<feature type="domain" description="ABC3 transporter permease C-terminal" evidence="8">
    <location>
        <begin position="64"/>
        <end position="173"/>
    </location>
</feature>
<name>A0AAX3ZSM8_STRRO</name>
<evidence type="ECO:0000256" key="1">
    <source>
        <dbReference type="ARBA" id="ARBA00004651"/>
    </source>
</evidence>
<evidence type="ECO:0000259" key="8">
    <source>
        <dbReference type="Pfam" id="PF02687"/>
    </source>
</evidence>
<feature type="transmembrane region" description="Helical" evidence="7">
    <location>
        <begin position="354"/>
        <end position="379"/>
    </location>
</feature>
<dbReference type="PANTHER" id="PTHR30572">
    <property type="entry name" value="MEMBRANE COMPONENT OF TRANSPORTER-RELATED"/>
    <property type="match status" value="1"/>
</dbReference>
<dbReference type="PANTHER" id="PTHR30572:SF4">
    <property type="entry name" value="ABC TRANSPORTER PERMEASE YTRF"/>
    <property type="match status" value="1"/>
</dbReference>
<evidence type="ECO:0000256" key="6">
    <source>
        <dbReference type="ARBA" id="ARBA00038076"/>
    </source>
</evidence>
<organism evidence="9 10">
    <name type="scientific">Streptomyces rochei</name>
    <name type="common">Streptomyces parvullus</name>
    <dbReference type="NCBI Taxonomy" id="1928"/>
    <lineage>
        <taxon>Bacteria</taxon>
        <taxon>Bacillati</taxon>
        <taxon>Actinomycetota</taxon>
        <taxon>Actinomycetes</taxon>
        <taxon>Kitasatosporales</taxon>
        <taxon>Streptomycetaceae</taxon>
        <taxon>Streptomyces</taxon>
        <taxon>Streptomyces rochei group</taxon>
    </lineage>
</organism>
<feature type="transmembrane region" description="Helical" evidence="7">
    <location>
        <begin position="219"/>
        <end position="237"/>
    </location>
</feature>
<dbReference type="InterPro" id="IPR003838">
    <property type="entry name" value="ABC3_permease_C"/>
</dbReference>
<evidence type="ECO:0000256" key="5">
    <source>
        <dbReference type="ARBA" id="ARBA00023136"/>
    </source>
</evidence>
<dbReference type="InterPro" id="IPR050250">
    <property type="entry name" value="Macrolide_Exporter_MacB"/>
</dbReference>
<accession>A0AAX3ZSM8</accession>
<dbReference type="Proteomes" id="UP001231701">
    <property type="component" value="Chromosome"/>
</dbReference>
<keyword evidence="4 7" id="KW-1133">Transmembrane helix</keyword>
<feature type="domain" description="ABC3 transporter permease C-terminal" evidence="8">
    <location>
        <begin position="314"/>
        <end position="427"/>
    </location>
</feature>
<protein>
    <submittedName>
        <fullName evidence="9">ABC transporter permease</fullName>
    </submittedName>
</protein>
<dbReference type="GeneID" id="90946710"/>
<evidence type="ECO:0000313" key="10">
    <source>
        <dbReference type="Proteomes" id="UP001231701"/>
    </source>
</evidence>